<evidence type="ECO:0000313" key="3">
    <source>
        <dbReference type="Proteomes" id="UP000308768"/>
    </source>
</evidence>
<gene>
    <name evidence="2" type="ORF">B0A49_07020</name>
</gene>
<evidence type="ECO:0000313" key="2">
    <source>
        <dbReference type="EMBL" id="TKA73057.1"/>
    </source>
</evidence>
<dbReference type="STRING" id="331657.A0A4U0XB42"/>
<sequence>MSSLRQSSTLRSALLRPFLLTTSPRTVLPLTAHRFASGDYGSGAGDPKGEKPQSQGSNPASSDLEHPGPPPPKVGQGTGGATKADSQGHTSDAQQQSGSSGSASSGAQSGAGGQKGAQPKIHDVAPPSEHHSEDVRQHNADMKRNSTEKPHDQASEGTIEKDKVGKGFWSGHGGADREP</sequence>
<accession>A0A4U0XB42</accession>
<dbReference type="EMBL" id="NAJN01000457">
    <property type="protein sequence ID" value="TKA73057.1"/>
    <property type="molecule type" value="Genomic_DNA"/>
</dbReference>
<comment type="caution">
    <text evidence="2">The sequence shown here is derived from an EMBL/GenBank/DDBJ whole genome shotgun (WGS) entry which is preliminary data.</text>
</comment>
<keyword evidence="3" id="KW-1185">Reference proteome</keyword>
<feature type="region of interest" description="Disordered" evidence="1">
    <location>
        <begin position="1"/>
        <end position="179"/>
    </location>
</feature>
<feature type="compositionally biased region" description="Polar residues" evidence="1">
    <location>
        <begin position="52"/>
        <end position="61"/>
    </location>
</feature>
<evidence type="ECO:0000256" key="1">
    <source>
        <dbReference type="SAM" id="MobiDB-lite"/>
    </source>
</evidence>
<feature type="compositionally biased region" description="Low complexity" evidence="1">
    <location>
        <begin position="93"/>
        <end position="108"/>
    </location>
</feature>
<reference evidence="2 3" key="1">
    <citation type="submission" date="2017-03" db="EMBL/GenBank/DDBJ databases">
        <title>Genomes of endolithic fungi from Antarctica.</title>
        <authorList>
            <person name="Coleine C."/>
            <person name="Masonjones S."/>
            <person name="Stajich J.E."/>
        </authorList>
    </citation>
    <scope>NUCLEOTIDE SEQUENCE [LARGE SCALE GENOMIC DNA]</scope>
    <source>
        <strain evidence="2 3">CCFEE 5187</strain>
    </source>
</reference>
<dbReference type="OrthoDB" id="5334244at2759"/>
<proteinExistence type="predicted"/>
<dbReference type="Proteomes" id="UP000308768">
    <property type="component" value="Unassembled WGS sequence"/>
</dbReference>
<feature type="compositionally biased region" description="Polar residues" evidence="1">
    <location>
        <begin position="1"/>
        <end position="11"/>
    </location>
</feature>
<name>A0A4U0XB42_9PEZI</name>
<organism evidence="2 3">
    <name type="scientific">Cryomyces minteri</name>
    <dbReference type="NCBI Taxonomy" id="331657"/>
    <lineage>
        <taxon>Eukaryota</taxon>
        <taxon>Fungi</taxon>
        <taxon>Dikarya</taxon>
        <taxon>Ascomycota</taxon>
        <taxon>Pezizomycotina</taxon>
        <taxon>Dothideomycetes</taxon>
        <taxon>Dothideomycetes incertae sedis</taxon>
        <taxon>Cryomyces</taxon>
    </lineage>
</organism>
<protein>
    <submittedName>
        <fullName evidence="2">Uncharacterized protein</fullName>
    </submittedName>
</protein>
<feature type="compositionally biased region" description="Basic and acidic residues" evidence="1">
    <location>
        <begin position="120"/>
        <end position="165"/>
    </location>
</feature>
<dbReference type="AlphaFoldDB" id="A0A4U0XB42"/>